<dbReference type="AlphaFoldDB" id="A0AAV1Q8K6"/>
<dbReference type="EMBL" id="CAWUFR010000621">
    <property type="protein sequence ID" value="CAK6979873.1"/>
    <property type="molecule type" value="Genomic_DNA"/>
</dbReference>
<feature type="compositionally biased region" description="Acidic residues" evidence="1">
    <location>
        <begin position="163"/>
        <end position="175"/>
    </location>
</feature>
<feature type="region of interest" description="Disordered" evidence="1">
    <location>
        <begin position="63"/>
        <end position="146"/>
    </location>
</feature>
<reference evidence="3 4" key="1">
    <citation type="submission" date="2024-01" db="EMBL/GenBank/DDBJ databases">
        <authorList>
            <person name="Alioto T."/>
            <person name="Alioto T."/>
            <person name="Gomez Garrido J."/>
        </authorList>
    </citation>
    <scope>NUCLEOTIDE SEQUENCE [LARGE SCALE GENOMIC DNA]</scope>
</reference>
<proteinExistence type="predicted"/>
<feature type="region of interest" description="Disordered" evidence="1">
    <location>
        <begin position="159"/>
        <end position="213"/>
    </location>
</feature>
<feature type="signal peptide" evidence="2">
    <location>
        <begin position="1"/>
        <end position="22"/>
    </location>
</feature>
<comment type="caution">
    <text evidence="3">The sequence shown here is derived from an EMBL/GenBank/DDBJ whole genome shotgun (WGS) entry which is preliminary data.</text>
</comment>
<protein>
    <submittedName>
        <fullName evidence="3">Uncharacterized protein LOC122967626 isoform X4</fullName>
    </submittedName>
</protein>
<evidence type="ECO:0000313" key="4">
    <source>
        <dbReference type="Proteomes" id="UP001314229"/>
    </source>
</evidence>
<keyword evidence="2" id="KW-0732">Signal</keyword>
<sequence>MDFSWVLLVLAVAVFVSMVVLAIVCLDCRNSGPQVSIRQASEIYMPSTDFRVIHSAQQTTDVSSIHSPSTLLSPFPHSSDPGTQRRQRSVTPTETESIPSYENSPDVPNYVNPGSYTDPDYILVLADGEAPPNNPSRASTHSSDTQHDYENVQGELAHMSLKDDDDDDEDEDDGTGDYLNVDALHKTPGESSQSESDDEDGGNYVNQPPLMKS</sequence>
<accession>A0AAV1Q8K6</accession>
<feature type="compositionally biased region" description="Polar residues" evidence="1">
    <location>
        <begin position="63"/>
        <end position="72"/>
    </location>
</feature>
<evidence type="ECO:0000256" key="1">
    <source>
        <dbReference type="SAM" id="MobiDB-lite"/>
    </source>
</evidence>
<gene>
    <name evidence="3" type="ORF">FSCOSCO3_A034052</name>
</gene>
<keyword evidence="4" id="KW-1185">Reference proteome</keyword>
<name>A0AAV1Q8K6_SCOSC</name>
<evidence type="ECO:0000313" key="3">
    <source>
        <dbReference type="EMBL" id="CAK6979873.1"/>
    </source>
</evidence>
<dbReference type="Proteomes" id="UP001314229">
    <property type="component" value="Unassembled WGS sequence"/>
</dbReference>
<feature type="compositionally biased region" description="Polar residues" evidence="1">
    <location>
        <begin position="80"/>
        <end position="103"/>
    </location>
</feature>
<evidence type="ECO:0000256" key="2">
    <source>
        <dbReference type="SAM" id="SignalP"/>
    </source>
</evidence>
<feature type="chain" id="PRO_5043494577" evidence="2">
    <location>
        <begin position="23"/>
        <end position="213"/>
    </location>
</feature>
<organism evidence="3 4">
    <name type="scientific">Scomber scombrus</name>
    <name type="common">Atlantic mackerel</name>
    <name type="synonym">Scomber vernalis</name>
    <dbReference type="NCBI Taxonomy" id="13677"/>
    <lineage>
        <taxon>Eukaryota</taxon>
        <taxon>Metazoa</taxon>
        <taxon>Chordata</taxon>
        <taxon>Craniata</taxon>
        <taxon>Vertebrata</taxon>
        <taxon>Euteleostomi</taxon>
        <taxon>Actinopterygii</taxon>
        <taxon>Neopterygii</taxon>
        <taxon>Teleostei</taxon>
        <taxon>Neoteleostei</taxon>
        <taxon>Acanthomorphata</taxon>
        <taxon>Pelagiaria</taxon>
        <taxon>Scombriformes</taxon>
        <taxon>Scombridae</taxon>
        <taxon>Scomber</taxon>
    </lineage>
</organism>